<dbReference type="Ensembl" id="ENSBMST00010003115.1">
    <property type="protein sequence ID" value="ENSBMSP00010002822.1"/>
    <property type="gene ID" value="ENSBMSG00010002123.1"/>
</dbReference>
<dbReference type="AlphaFoldDB" id="A0A8C0CBC0"/>
<sequence>MVAGRQSAVSIKKVTLVGRLSAAAPRAASRARSGADLLGCFTRPVCLEVSEEPVQLPCGHVLSRRKGPHLRGQVPELDLGQCPGAPNLPLVWRVC</sequence>
<proteinExistence type="predicted"/>
<evidence type="ECO:0000313" key="1">
    <source>
        <dbReference type="Ensembl" id="ENSBMSP00010002822.1"/>
    </source>
</evidence>
<name>A0A8C0CBC0_BALMU</name>
<reference evidence="1" key="1">
    <citation type="submission" date="2023-09" db="UniProtKB">
        <authorList>
            <consortium name="Ensembl"/>
        </authorList>
    </citation>
    <scope>IDENTIFICATION</scope>
</reference>
<protein>
    <submittedName>
        <fullName evidence="1">Uncharacterized protein</fullName>
    </submittedName>
</protein>
<dbReference type="SUPFAM" id="SSF57850">
    <property type="entry name" value="RING/U-box"/>
    <property type="match status" value="1"/>
</dbReference>
<accession>A0A8C0CBC0</accession>
<organism evidence="1">
    <name type="scientific">Balaenoptera musculus</name>
    <name type="common">Blue whale</name>
    <dbReference type="NCBI Taxonomy" id="9771"/>
    <lineage>
        <taxon>Eukaryota</taxon>
        <taxon>Metazoa</taxon>
        <taxon>Chordata</taxon>
        <taxon>Craniata</taxon>
        <taxon>Vertebrata</taxon>
        <taxon>Euteleostomi</taxon>
        <taxon>Mammalia</taxon>
        <taxon>Eutheria</taxon>
        <taxon>Laurasiatheria</taxon>
        <taxon>Artiodactyla</taxon>
        <taxon>Whippomorpha</taxon>
        <taxon>Cetacea</taxon>
        <taxon>Mysticeti</taxon>
        <taxon>Balaenopteridae</taxon>
        <taxon>Balaenoptera</taxon>
    </lineage>
</organism>